<keyword evidence="1" id="KW-0813">Transport</keyword>
<evidence type="ECO:0000313" key="7">
    <source>
        <dbReference type="Proteomes" id="UP000604117"/>
    </source>
</evidence>
<dbReference type="CDD" id="cd03215">
    <property type="entry name" value="ABC_Carb_Monos_II"/>
    <property type="match status" value="1"/>
</dbReference>
<dbReference type="Proteomes" id="UP000604117">
    <property type="component" value="Unassembled WGS sequence"/>
</dbReference>
<feature type="domain" description="ABC transporter" evidence="5">
    <location>
        <begin position="4"/>
        <end position="240"/>
    </location>
</feature>
<evidence type="ECO:0000256" key="1">
    <source>
        <dbReference type="ARBA" id="ARBA00022448"/>
    </source>
</evidence>
<keyword evidence="4 6" id="KW-0067">ATP-binding</keyword>
<dbReference type="InterPro" id="IPR050107">
    <property type="entry name" value="ABC_carbohydrate_import_ATPase"/>
</dbReference>
<organism evidence="6 7">
    <name type="scientific">Asanoa siamensis</name>
    <dbReference type="NCBI Taxonomy" id="926357"/>
    <lineage>
        <taxon>Bacteria</taxon>
        <taxon>Bacillati</taxon>
        <taxon>Actinomycetota</taxon>
        <taxon>Actinomycetes</taxon>
        <taxon>Micromonosporales</taxon>
        <taxon>Micromonosporaceae</taxon>
        <taxon>Asanoa</taxon>
    </lineage>
</organism>
<keyword evidence="2" id="KW-0677">Repeat</keyword>
<gene>
    <name evidence="6" type="primary">rbsA2_2</name>
    <name evidence="6" type="ORF">Asi02nite_27860</name>
</gene>
<evidence type="ECO:0000256" key="2">
    <source>
        <dbReference type="ARBA" id="ARBA00022737"/>
    </source>
</evidence>
<sequence>MKLLQLKDVRKAYAGVEVLHGVDLTGDRGEVIGIVGANGAGKSTLIKILAGAETMTAGELLVDGESTTPGSPHDAHRHGIRTVYQELTLAPELTVTENLLLGRFPRRRRLIDWRAAHHQARDLLDDIGFTSIDPRQKAGRLSVAKQQMVEIAKALVSKPRILVLDEPSAVLAGSDLAALFALVRRLQQQDTLVVYISHRLVEVLDLATQIVVMKDGAVIATTTPDRTDEDELIRLMAGRRLEQIYPDRRATHGPPALSTENLSRGNEFRDIDLTIHKGEVVGLFGLVGSGRTELAHCLFGATHPTGGRIAVGGRPHTFRTPQDAIAAGLALVTEDRKGSGIVPDLTVRENVALTTLYATTRGGLVDGRAQRRAVETMVDRLDIRPAHCATMPIVRLSGGNQQKAVLAKWLLKQPRVLILDEPTRGVDMATRVAIYRMVDELARAGVAVLLISSDLTEVLGATDRVLVLREGRIAGELRSEGATEDQVLAYSIGRAA</sequence>
<dbReference type="PROSITE" id="PS50893">
    <property type="entry name" value="ABC_TRANSPORTER_2"/>
    <property type="match status" value="2"/>
</dbReference>
<dbReference type="InterPro" id="IPR003439">
    <property type="entry name" value="ABC_transporter-like_ATP-bd"/>
</dbReference>
<keyword evidence="3" id="KW-0547">Nucleotide-binding</keyword>
<keyword evidence="7" id="KW-1185">Reference proteome</keyword>
<dbReference type="SMART" id="SM00382">
    <property type="entry name" value="AAA"/>
    <property type="match status" value="2"/>
</dbReference>
<dbReference type="Pfam" id="PF00005">
    <property type="entry name" value="ABC_tran"/>
    <property type="match status" value="2"/>
</dbReference>
<dbReference type="Gene3D" id="3.40.50.300">
    <property type="entry name" value="P-loop containing nucleotide triphosphate hydrolases"/>
    <property type="match status" value="2"/>
</dbReference>
<dbReference type="GO" id="GO:0005524">
    <property type="term" value="F:ATP binding"/>
    <property type="evidence" value="ECO:0007669"/>
    <property type="project" value="UniProtKB-KW"/>
</dbReference>
<dbReference type="PANTHER" id="PTHR43790:SF9">
    <property type="entry name" value="GALACTOFURANOSE TRANSPORTER ATP-BINDING PROTEIN YTFR"/>
    <property type="match status" value="1"/>
</dbReference>
<evidence type="ECO:0000313" key="6">
    <source>
        <dbReference type="EMBL" id="GIF73268.1"/>
    </source>
</evidence>
<dbReference type="PROSITE" id="PS00211">
    <property type="entry name" value="ABC_TRANSPORTER_1"/>
    <property type="match status" value="1"/>
</dbReference>
<proteinExistence type="predicted"/>
<dbReference type="CDD" id="cd03216">
    <property type="entry name" value="ABC_Carb_Monos_I"/>
    <property type="match status" value="1"/>
</dbReference>
<dbReference type="InterPro" id="IPR027417">
    <property type="entry name" value="P-loop_NTPase"/>
</dbReference>
<comment type="caution">
    <text evidence="6">The sequence shown here is derived from an EMBL/GenBank/DDBJ whole genome shotgun (WGS) entry which is preliminary data.</text>
</comment>
<protein>
    <submittedName>
        <fullName evidence="6">Ribose import ATP-binding protein RbsA 2</fullName>
    </submittedName>
</protein>
<dbReference type="InterPro" id="IPR017871">
    <property type="entry name" value="ABC_transporter-like_CS"/>
</dbReference>
<evidence type="ECO:0000259" key="5">
    <source>
        <dbReference type="PROSITE" id="PS50893"/>
    </source>
</evidence>
<feature type="domain" description="ABC transporter" evidence="5">
    <location>
        <begin position="239"/>
        <end position="495"/>
    </location>
</feature>
<dbReference type="RefSeq" id="WP_203713114.1">
    <property type="nucleotide sequence ID" value="NZ_BONE01000019.1"/>
</dbReference>
<reference evidence="6 7" key="1">
    <citation type="submission" date="2021-01" db="EMBL/GenBank/DDBJ databases">
        <title>Whole genome shotgun sequence of Asanoa siamensis NBRC 107932.</title>
        <authorList>
            <person name="Komaki H."/>
            <person name="Tamura T."/>
        </authorList>
    </citation>
    <scope>NUCLEOTIDE SEQUENCE [LARGE SCALE GENOMIC DNA]</scope>
    <source>
        <strain evidence="6 7">NBRC 107932</strain>
    </source>
</reference>
<name>A0ABQ4CQH4_9ACTN</name>
<dbReference type="InterPro" id="IPR003593">
    <property type="entry name" value="AAA+_ATPase"/>
</dbReference>
<dbReference type="SUPFAM" id="SSF52540">
    <property type="entry name" value="P-loop containing nucleoside triphosphate hydrolases"/>
    <property type="match status" value="2"/>
</dbReference>
<dbReference type="PANTHER" id="PTHR43790">
    <property type="entry name" value="CARBOHYDRATE TRANSPORT ATP-BINDING PROTEIN MG119-RELATED"/>
    <property type="match status" value="1"/>
</dbReference>
<dbReference type="EMBL" id="BONE01000019">
    <property type="protein sequence ID" value="GIF73268.1"/>
    <property type="molecule type" value="Genomic_DNA"/>
</dbReference>
<evidence type="ECO:0000256" key="4">
    <source>
        <dbReference type="ARBA" id="ARBA00022840"/>
    </source>
</evidence>
<accession>A0ABQ4CQH4</accession>
<evidence type="ECO:0000256" key="3">
    <source>
        <dbReference type="ARBA" id="ARBA00022741"/>
    </source>
</evidence>